<evidence type="ECO:0000256" key="9">
    <source>
        <dbReference type="ARBA" id="ARBA00023212"/>
    </source>
</evidence>
<evidence type="ECO:0000256" key="7">
    <source>
        <dbReference type="ARBA" id="ARBA00023054"/>
    </source>
</evidence>
<dbReference type="PANTHER" id="PTHR47117">
    <property type="entry name" value="STAR-RELATED LIPID TRANSFER PROTEIN 9"/>
    <property type="match status" value="1"/>
</dbReference>
<dbReference type="InterPro" id="IPR027417">
    <property type="entry name" value="P-loop_NTPase"/>
</dbReference>
<feature type="coiled-coil region" evidence="12">
    <location>
        <begin position="360"/>
        <end position="387"/>
    </location>
</feature>
<evidence type="ECO:0000256" key="8">
    <source>
        <dbReference type="ARBA" id="ARBA00023175"/>
    </source>
</evidence>
<feature type="domain" description="PH" evidence="14">
    <location>
        <begin position="1532"/>
        <end position="1630"/>
    </location>
</feature>
<dbReference type="RefSeq" id="XP_005180931.2">
    <property type="nucleotide sequence ID" value="XM_005180874.3"/>
</dbReference>
<dbReference type="InterPro" id="IPR022140">
    <property type="entry name" value="Kinesin-like_KIF1-typ"/>
</dbReference>
<dbReference type="Proteomes" id="UP001652621">
    <property type="component" value="Unplaced"/>
</dbReference>
<dbReference type="InterPro" id="IPR022164">
    <property type="entry name" value="Kinesin-like"/>
</dbReference>
<dbReference type="FunFam" id="2.60.200.20:FF:000001">
    <property type="entry name" value="Kinesin family member 1B"/>
    <property type="match status" value="1"/>
</dbReference>
<feature type="compositionally biased region" description="Low complexity" evidence="13">
    <location>
        <begin position="1462"/>
        <end position="1474"/>
    </location>
</feature>
<dbReference type="GO" id="GO:0016192">
    <property type="term" value="P:vesicle-mediated transport"/>
    <property type="evidence" value="ECO:0007669"/>
    <property type="project" value="UniProtKB-ARBA"/>
</dbReference>
<dbReference type="Pfam" id="PF16183">
    <property type="entry name" value="Kinesin_assoc"/>
    <property type="match status" value="2"/>
</dbReference>
<keyword evidence="4" id="KW-0493">Microtubule</keyword>
<dbReference type="OrthoDB" id="3176171at2759"/>
<dbReference type="SMART" id="SM00240">
    <property type="entry name" value="FHA"/>
    <property type="match status" value="1"/>
</dbReference>
<dbReference type="GO" id="GO:0005874">
    <property type="term" value="C:microtubule"/>
    <property type="evidence" value="ECO:0007669"/>
    <property type="project" value="UniProtKB-KW"/>
</dbReference>
<evidence type="ECO:0000256" key="6">
    <source>
        <dbReference type="ARBA" id="ARBA00022840"/>
    </source>
</evidence>
<dbReference type="PROSITE" id="PS50067">
    <property type="entry name" value="KINESIN_MOTOR_2"/>
    <property type="match status" value="1"/>
</dbReference>
<dbReference type="GO" id="GO:0003777">
    <property type="term" value="F:microtubule motor activity"/>
    <property type="evidence" value="ECO:0007669"/>
    <property type="project" value="InterPro"/>
</dbReference>
<dbReference type="GO" id="GO:0051960">
    <property type="term" value="P:regulation of nervous system development"/>
    <property type="evidence" value="ECO:0007669"/>
    <property type="project" value="UniProtKB-ARBA"/>
</dbReference>
<evidence type="ECO:0000256" key="12">
    <source>
        <dbReference type="SAM" id="Coils"/>
    </source>
</evidence>
<dbReference type="Gene3D" id="2.60.200.20">
    <property type="match status" value="1"/>
</dbReference>
<dbReference type="SUPFAM" id="SSF50729">
    <property type="entry name" value="PH domain-like"/>
    <property type="match status" value="1"/>
</dbReference>
<dbReference type="VEuPathDB" id="VectorBase:MDOA005157"/>
<dbReference type="InterPro" id="IPR032405">
    <property type="entry name" value="Kinesin_assoc"/>
</dbReference>
<evidence type="ECO:0000256" key="1">
    <source>
        <dbReference type="ARBA" id="ARBA00004245"/>
    </source>
</evidence>
<dbReference type="SMART" id="SM00129">
    <property type="entry name" value="KISc"/>
    <property type="match status" value="1"/>
</dbReference>
<proteinExistence type="inferred from homology"/>
<dbReference type="Gene3D" id="2.30.29.30">
    <property type="entry name" value="Pleckstrin-homology domain (PH domain)/Phosphotyrosine-binding domain (PTB)"/>
    <property type="match status" value="1"/>
</dbReference>
<keyword evidence="9" id="KW-0206">Cytoskeleton</keyword>
<comment type="function">
    <text evidence="10">Required for presynaptic maturation, has a role in axonal transport of dense-core vesicles carrying synaptic vesicle precursors, components required for the morphological transformation of axonal growth cones to mature boutons.</text>
</comment>
<evidence type="ECO:0000256" key="3">
    <source>
        <dbReference type="ARBA" id="ARBA00022490"/>
    </source>
</evidence>
<keyword evidence="8 11" id="KW-0505">Motor protein</keyword>
<dbReference type="Pfam" id="PF00169">
    <property type="entry name" value="PH"/>
    <property type="match status" value="1"/>
</dbReference>
<dbReference type="CDD" id="cd22705">
    <property type="entry name" value="FHA_KIF1"/>
    <property type="match status" value="1"/>
</dbReference>
<dbReference type="PROSITE" id="PS50003">
    <property type="entry name" value="PH_DOMAIN"/>
    <property type="match status" value="1"/>
</dbReference>
<evidence type="ECO:0000256" key="4">
    <source>
        <dbReference type="ARBA" id="ARBA00022701"/>
    </source>
</evidence>
<gene>
    <name evidence="16" type="primary">101887672</name>
    <name evidence="18" type="synonym">LOC101887672</name>
</gene>
<dbReference type="InterPro" id="IPR036961">
    <property type="entry name" value="Kinesin_motor_dom_sf"/>
</dbReference>
<accession>A0A1I8MI77</accession>
<dbReference type="InterPro" id="IPR019821">
    <property type="entry name" value="Kinesin_motor_CS"/>
</dbReference>
<feature type="compositionally biased region" description="Gly residues" evidence="13">
    <location>
        <begin position="396"/>
        <end position="405"/>
    </location>
</feature>
<keyword evidence="7 12" id="KW-0175">Coiled coil</keyword>
<dbReference type="InterPro" id="IPR001849">
    <property type="entry name" value="PH_domain"/>
</dbReference>
<organism evidence="16">
    <name type="scientific">Musca domestica</name>
    <name type="common">House fly</name>
    <dbReference type="NCBI Taxonomy" id="7370"/>
    <lineage>
        <taxon>Eukaryota</taxon>
        <taxon>Metazoa</taxon>
        <taxon>Ecdysozoa</taxon>
        <taxon>Arthropoda</taxon>
        <taxon>Hexapoda</taxon>
        <taxon>Insecta</taxon>
        <taxon>Pterygota</taxon>
        <taxon>Neoptera</taxon>
        <taxon>Endopterygota</taxon>
        <taxon>Diptera</taxon>
        <taxon>Brachycera</taxon>
        <taxon>Muscomorpha</taxon>
        <taxon>Muscoidea</taxon>
        <taxon>Muscidae</taxon>
        <taxon>Musca</taxon>
    </lineage>
</organism>
<dbReference type="InterPro" id="IPR011993">
    <property type="entry name" value="PH-like_dom_sf"/>
</dbReference>
<keyword evidence="17" id="KW-1185">Reference proteome</keyword>
<evidence type="ECO:0000259" key="14">
    <source>
        <dbReference type="PROSITE" id="PS50003"/>
    </source>
</evidence>
<dbReference type="GO" id="GO:0030425">
    <property type="term" value="C:dendrite"/>
    <property type="evidence" value="ECO:0007669"/>
    <property type="project" value="UniProtKB-ARBA"/>
</dbReference>
<dbReference type="GO" id="GO:0051222">
    <property type="term" value="P:positive regulation of protein transport"/>
    <property type="evidence" value="ECO:0007669"/>
    <property type="project" value="UniProtKB-ARBA"/>
</dbReference>
<evidence type="ECO:0000313" key="17">
    <source>
        <dbReference type="Proteomes" id="UP001652621"/>
    </source>
</evidence>
<evidence type="ECO:0000256" key="13">
    <source>
        <dbReference type="SAM" id="MobiDB-lite"/>
    </source>
</evidence>
<dbReference type="GO" id="GO:0098793">
    <property type="term" value="C:presynapse"/>
    <property type="evidence" value="ECO:0007669"/>
    <property type="project" value="UniProtKB-ARBA"/>
</dbReference>
<feature type="region of interest" description="Disordered" evidence="13">
    <location>
        <begin position="393"/>
        <end position="415"/>
    </location>
</feature>
<dbReference type="InterPro" id="IPR049780">
    <property type="entry name" value="PH_KIFIA_KIFIB"/>
</dbReference>
<keyword evidence="5 11" id="KW-0547">Nucleotide-binding</keyword>
<dbReference type="InterPro" id="IPR001752">
    <property type="entry name" value="Kinesin_motor_dom"/>
</dbReference>
<dbReference type="PROSITE" id="PS00411">
    <property type="entry name" value="KINESIN_MOTOR_1"/>
    <property type="match status" value="1"/>
</dbReference>
<evidence type="ECO:0000256" key="5">
    <source>
        <dbReference type="ARBA" id="ARBA00022741"/>
    </source>
</evidence>
<evidence type="ECO:0000256" key="11">
    <source>
        <dbReference type="PROSITE-ProRule" id="PRU00283"/>
    </source>
</evidence>
<evidence type="ECO:0000256" key="2">
    <source>
        <dbReference type="ARBA" id="ARBA00020751"/>
    </source>
</evidence>
<protein>
    <recommendedName>
        <fullName evidence="2">Kinesin-like protein unc-104</fullName>
    </recommendedName>
</protein>
<dbReference type="SUPFAM" id="SSF49879">
    <property type="entry name" value="SMAD/FHA domain"/>
    <property type="match status" value="1"/>
</dbReference>
<reference evidence="16" key="1">
    <citation type="submission" date="2020-05" db="UniProtKB">
        <authorList>
            <consortium name="EnsemblMetazoa"/>
        </authorList>
    </citation>
    <scope>IDENTIFICATION</scope>
    <source>
        <strain evidence="16">Aabys</strain>
    </source>
</reference>
<dbReference type="SUPFAM" id="SSF52540">
    <property type="entry name" value="P-loop containing nucleoside triphosphate hydrolases"/>
    <property type="match status" value="1"/>
</dbReference>
<dbReference type="GO" id="GO:0048490">
    <property type="term" value="P:anterograde synaptic vesicle transport"/>
    <property type="evidence" value="ECO:0007669"/>
    <property type="project" value="UniProtKB-ARBA"/>
</dbReference>
<sequence>MSSVKVAVRVRPFNSREISRESKCIIEMFDNTTTAITNPKVPPNSADSVKRFNFDYSYWSHNPKDPCFSTQAMVYKDIGEEMLQHSFDGYNVCIFAYGQTGAGKSYTMMGKQEEHQEGIIPMICKDLFRRIAATESDDLKYSVEVSYMEIYCERVRDLLNPKNKGNLRVREHPLLGPYVEDLSKLAVTSYQDIHDLIDEGNKARTVAATNMNETSSRSHAVFTIFFTQQRHDAMTDLNTEKVSKISLVDLAGSERADSTGAKGTRLKEGANINKSLTTLGKVISALAEIASKNKKSKKADFIPYRDSVLTWLLRENLGGNSKTAMIAAISPADINYDETLSTLRYADRAKAIVCKAVVNEDANAKLIRELKEEIQKLRDLLKAEGIEVQEEDEIKNGGGNNGGGTIKSPINRNRNGSTAEMAVDQLQASEKLIAELNETWEEKLKRTEEIRLQREAVFAEMGVAVKEDGMTVGVFSPKKTPHLVNLNEDPNLSECLLYYIKDGITRLGTHEANVPQDIQLCGSHILKEHCTFENRNNVVTLIPHKDALVYLNGRQMVEPQVLRTGSRVILGKNHVFRFTNPEQAREIREKIVENAENENENEKCDTQEVDWNFAQCELLEKQGIDLKAEMKKRLDVLEEQYKREKLQADQEFEEQRKSYEARIDALQKQVEEQSMTMSMYSSYTPEDLQDEEVYSNPAYESCWNAREAGLAAWAFRKWRYHQFTSLRDDLWGNAIFLKEANAISVELKKKVQFQFTLLTDTLYSPLPPELASSASPLQTEDEFGTPPVSKTLVAVEVTDTKNGATHYWSLEKLRQRLELMREMYHNEAELSPSSPDYNVESLTGGDPFYDRFPWFRMVGRSFVYLSNLLYPVPLVHKVAIVNERGDVRGYLRIAVQPVLDEESLDFNNGVKQSARLIFNEDDAKPRYRALNDKDDVQRYIENGSALDSKLEELGDVDSGRGIDSNSASECQEAQDEPGEHLQIGKEFTFRVTVLQATGIGAEYADIFCQFNFLHRHEEAFSTEPVKNSAGDRLGFYHVQNITVPVTKSFIEYLKTQPIMFKVFGHYQTHPLHKDAKQEFVSRPPPRRMLPPSIPISQPVRSPKFGPLPCPPSSTVLAKHDVLVWFEICELAPNGEYVPAVVEHSDDLPCRGLFLLHQGIQRRIRITIVHEPTPEVKWKDIRELVVGRIRNTPESSEDDEDSCVLSLGLFPGEAIEVPGDDRSFFRFEAAWDSSLHNSALLNRVSQGGETVYITLSAYLELENCARPAIITKDLSMIIYGRDARTGPRSLKHLFSGQYRNPEANRLSGVYELSLRRASDAGSPGVQRRQRRVLDTSSTYVRGEENLHGWRPRGDSLIFDHQWELEKLTRLEEVGRVRHLLLLRERLGMDTNPNPTTKTEKDVCNLAAKAATSPVHMVIPPSPQTPVKDSQQILPEREYNEREIELMNKCLKLIQGRSNKSDNNDNQSQSDVSPSDEGCADMTVSCISSSSIELCSPDRSDAPNGWEAPAPATQPALPLRLYVPELEEIRVSPVVARKGLLNVLEHGGSGWKKRWVIVRRPYVFIYKSEKDPVERAILNLGTAQVECSEDQAAMVKIPNTFSVVTKHRGYLLQTLGDKEVHDWLYAINPLLAGQIRSRLARRTQETASQTASQIQATIATNTGSNNK</sequence>
<dbReference type="EnsemblMetazoa" id="MDOA005157-RA">
    <property type="protein sequence ID" value="MDOA005157-PA"/>
    <property type="gene ID" value="MDOA005157"/>
</dbReference>
<feature type="binding site" evidence="11">
    <location>
        <begin position="98"/>
        <end position="105"/>
    </location>
    <ligand>
        <name>ATP</name>
        <dbReference type="ChEBI" id="CHEBI:30616"/>
    </ligand>
</feature>
<evidence type="ECO:0000313" key="16">
    <source>
        <dbReference type="EnsemblMetazoa" id="MDOA005157-PA"/>
    </source>
</evidence>
<dbReference type="GO" id="GO:0008017">
    <property type="term" value="F:microtubule binding"/>
    <property type="evidence" value="ECO:0007669"/>
    <property type="project" value="InterPro"/>
</dbReference>
<dbReference type="GO" id="GO:0021700">
    <property type="term" value="P:developmental maturation"/>
    <property type="evidence" value="ECO:0007669"/>
    <property type="project" value="UniProtKB-ARBA"/>
</dbReference>
<name>A0A1I8MI77_MUSDO</name>
<evidence type="ECO:0000259" key="15">
    <source>
        <dbReference type="PROSITE" id="PS50067"/>
    </source>
</evidence>
<dbReference type="GO" id="GO:0008582">
    <property type="term" value="P:regulation of synaptic assembly at neuromuscular junction"/>
    <property type="evidence" value="ECO:0007669"/>
    <property type="project" value="UniProtKB-ARBA"/>
</dbReference>
<reference evidence="18" key="2">
    <citation type="submission" date="2025-04" db="UniProtKB">
        <authorList>
            <consortium name="RefSeq"/>
        </authorList>
    </citation>
    <scope>IDENTIFICATION</scope>
    <source>
        <strain evidence="18">Aabys</strain>
    </source>
</reference>
<comment type="similarity">
    <text evidence="11">Belongs to the TRAFAC class myosin-kinesin ATPase superfamily. Kinesin family.</text>
</comment>
<evidence type="ECO:0000313" key="18">
    <source>
        <dbReference type="RefSeq" id="XP_005180931.2"/>
    </source>
</evidence>
<dbReference type="PRINTS" id="PR00380">
    <property type="entry name" value="KINESINHEAVY"/>
</dbReference>
<dbReference type="Pfam" id="PF00498">
    <property type="entry name" value="FHA"/>
    <property type="match status" value="1"/>
</dbReference>
<feature type="region of interest" description="Disordered" evidence="13">
    <location>
        <begin position="1455"/>
        <end position="1476"/>
    </location>
</feature>
<dbReference type="Pfam" id="PF12423">
    <property type="entry name" value="KIF1B"/>
    <property type="match status" value="1"/>
</dbReference>
<dbReference type="SMART" id="SM00233">
    <property type="entry name" value="PH"/>
    <property type="match status" value="1"/>
</dbReference>
<evidence type="ECO:0000256" key="10">
    <source>
        <dbReference type="ARBA" id="ARBA00056070"/>
    </source>
</evidence>
<dbReference type="CDD" id="cd01233">
    <property type="entry name" value="PH_KIFIA_KIFIB"/>
    <property type="match status" value="1"/>
</dbReference>
<dbReference type="Pfam" id="PF12473">
    <property type="entry name" value="DUF3694"/>
    <property type="match status" value="1"/>
</dbReference>
<dbReference type="GO" id="GO:0005524">
    <property type="term" value="F:ATP binding"/>
    <property type="evidence" value="ECO:0007669"/>
    <property type="project" value="UniProtKB-UniRule"/>
</dbReference>
<dbReference type="Gene3D" id="6.10.250.2520">
    <property type="match status" value="1"/>
</dbReference>
<keyword evidence="6 11" id="KW-0067">ATP-binding</keyword>
<dbReference type="InterPro" id="IPR008984">
    <property type="entry name" value="SMAD_FHA_dom_sf"/>
</dbReference>
<dbReference type="InterPro" id="IPR000253">
    <property type="entry name" value="FHA_dom"/>
</dbReference>
<dbReference type="GO" id="GO:1904115">
    <property type="term" value="C:axon cytoplasm"/>
    <property type="evidence" value="ECO:0007669"/>
    <property type="project" value="GOC"/>
</dbReference>
<dbReference type="Gene3D" id="3.40.850.10">
    <property type="entry name" value="Kinesin motor domain"/>
    <property type="match status" value="1"/>
</dbReference>
<dbReference type="KEGG" id="mde:101887672"/>
<dbReference type="GO" id="GO:0010975">
    <property type="term" value="P:regulation of neuron projection development"/>
    <property type="evidence" value="ECO:0007669"/>
    <property type="project" value="UniProtKB-ARBA"/>
</dbReference>
<dbReference type="CDD" id="cd01365">
    <property type="entry name" value="KISc_KIF1A_KIF1B"/>
    <property type="match status" value="1"/>
</dbReference>
<dbReference type="Pfam" id="PF00225">
    <property type="entry name" value="Kinesin"/>
    <property type="match status" value="1"/>
</dbReference>
<dbReference type="GO" id="GO:0040012">
    <property type="term" value="P:regulation of locomotion"/>
    <property type="evidence" value="ECO:0007669"/>
    <property type="project" value="UniProtKB-ARBA"/>
</dbReference>
<keyword evidence="3" id="KW-0963">Cytoplasm</keyword>
<comment type="subcellular location">
    <subcellularLocation>
        <location evidence="1">Cytoplasm</location>
        <location evidence="1">Cytoskeleton</location>
    </subcellularLocation>
</comment>
<dbReference type="FunFam" id="3.40.850.10:FF:000004">
    <property type="entry name" value="Kinesin-like protein isoform 2"/>
    <property type="match status" value="1"/>
</dbReference>
<dbReference type="eggNOG" id="KOG0245">
    <property type="taxonomic scope" value="Eukaryota"/>
</dbReference>
<feature type="domain" description="Kinesin motor" evidence="15">
    <location>
        <begin position="3"/>
        <end position="352"/>
    </location>
</feature>
<dbReference type="PANTHER" id="PTHR47117:SF10">
    <property type="entry name" value="KINESIN-LIKE PROTEIN KIF1B"/>
    <property type="match status" value="1"/>
</dbReference>
<dbReference type="VEuPathDB" id="VectorBase:MDOMA2_018892"/>
<dbReference type="FunFam" id="2.30.29.30:FF:000204">
    <property type="entry name" value="kinesin-like protein unc-104 isoform X6"/>
    <property type="match status" value="1"/>
</dbReference>
<feature type="coiled-coil region" evidence="12">
    <location>
        <begin position="585"/>
        <end position="676"/>
    </location>
</feature>